<dbReference type="PANTHER" id="PTHR11863">
    <property type="entry name" value="STEROL DESATURASE"/>
    <property type="match status" value="1"/>
</dbReference>
<dbReference type="Proteomes" id="UP001633002">
    <property type="component" value="Unassembled WGS sequence"/>
</dbReference>
<evidence type="ECO:0000256" key="5">
    <source>
        <dbReference type="ARBA" id="ARBA00023136"/>
    </source>
</evidence>
<keyword evidence="4 7" id="KW-1133">Transmembrane helix</keyword>
<name>A0ABD3IFR4_9MARC</name>
<proteinExistence type="inferred from homology"/>
<evidence type="ECO:0000256" key="4">
    <source>
        <dbReference type="ARBA" id="ARBA00022989"/>
    </source>
</evidence>
<dbReference type="InterPro" id="IPR050307">
    <property type="entry name" value="Sterol_Desaturase_Related"/>
</dbReference>
<feature type="compositionally biased region" description="Polar residues" evidence="6">
    <location>
        <begin position="292"/>
        <end position="309"/>
    </location>
</feature>
<organism evidence="9 10">
    <name type="scientific">Riccia sorocarpa</name>
    <dbReference type="NCBI Taxonomy" id="122646"/>
    <lineage>
        <taxon>Eukaryota</taxon>
        <taxon>Viridiplantae</taxon>
        <taxon>Streptophyta</taxon>
        <taxon>Embryophyta</taxon>
        <taxon>Marchantiophyta</taxon>
        <taxon>Marchantiopsida</taxon>
        <taxon>Marchantiidae</taxon>
        <taxon>Marchantiales</taxon>
        <taxon>Ricciaceae</taxon>
        <taxon>Riccia</taxon>
    </lineage>
</organism>
<reference evidence="9 10" key="1">
    <citation type="submission" date="2024-09" db="EMBL/GenBank/DDBJ databases">
        <title>Chromosome-scale assembly of Riccia sorocarpa.</title>
        <authorList>
            <person name="Paukszto L."/>
        </authorList>
    </citation>
    <scope>NUCLEOTIDE SEQUENCE [LARGE SCALE GENOMIC DNA]</scope>
    <source>
        <strain evidence="9">LP-2024</strain>
        <tissue evidence="9">Aerial parts of the thallus</tissue>
    </source>
</reference>
<accession>A0ABD3IFR4</accession>
<evidence type="ECO:0000256" key="2">
    <source>
        <dbReference type="ARBA" id="ARBA00009324"/>
    </source>
</evidence>
<comment type="subcellular location">
    <subcellularLocation>
        <location evidence="1">Membrane</location>
    </subcellularLocation>
</comment>
<keyword evidence="5 7" id="KW-0472">Membrane</keyword>
<dbReference type="Pfam" id="PF04116">
    <property type="entry name" value="FA_hydroxylase"/>
    <property type="match status" value="1"/>
</dbReference>
<comment type="similarity">
    <text evidence="2">Belongs to the sterol desaturase family.</text>
</comment>
<dbReference type="EMBL" id="JBJQOH010000001">
    <property type="protein sequence ID" value="KAL3700354.1"/>
    <property type="molecule type" value="Genomic_DNA"/>
</dbReference>
<protein>
    <recommendedName>
        <fullName evidence="8">Fatty acid hydroxylase domain-containing protein</fullName>
    </recommendedName>
</protein>
<gene>
    <name evidence="9" type="ORF">R1sor_018376</name>
</gene>
<evidence type="ECO:0000256" key="7">
    <source>
        <dbReference type="SAM" id="Phobius"/>
    </source>
</evidence>
<dbReference type="GO" id="GO:0016020">
    <property type="term" value="C:membrane"/>
    <property type="evidence" value="ECO:0007669"/>
    <property type="project" value="UniProtKB-SubCell"/>
</dbReference>
<keyword evidence="3 7" id="KW-0812">Transmembrane</keyword>
<feature type="transmembrane region" description="Helical" evidence="7">
    <location>
        <begin position="118"/>
        <end position="136"/>
    </location>
</feature>
<evidence type="ECO:0000256" key="1">
    <source>
        <dbReference type="ARBA" id="ARBA00004370"/>
    </source>
</evidence>
<dbReference type="AlphaFoldDB" id="A0ABD3IFR4"/>
<evidence type="ECO:0000256" key="6">
    <source>
        <dbReference type="SAM" id="MobiDB-lite"/>
    </source>
</evidence>
<sequence length="309" mass="35931">MIEYGSVAQAEAALGRALSRWELKWFEWTADVSDFNLYMMNFVFLLIIYTIAPLPSYILDVYKVSSFEKYRLQPGVHNTKASAIQCYLDTMKLFIFLVFPLNIVSWPTFKMIGVSAGIPLPSVRIVVLQLFTYFIIEDYLNYWLHRWLHSEWGYNKIHYMHHEFTAPQSYAAAYSHFAEMLILGIPTFMGPALVPGHMITFWLWIALRQLEAIDTHSGYDFPFSLTKLIPLYGGPEYHDYHHFIGGKSQSNFASVFTYCDWLYGTDKGFRYHKDLLRKTRKTKTTWRDGSSEEGSASYENSKTTNGKDL</sequence>
<evidence type="ECO:0000313" key="9">
    <source>
        <dbReference type="EMBL" id="KAL3700354.1"/>
    </source>
</evidence>
<feature type="transmembrane region" description="Helical" evidence="7">
    <location>
        <begin position="93"/>
        <end position="112"/>
    </location>
</feature>
<keyword evidence="10" id="KW-1185">Reference proteome</keyword>
<feature type="transmembrane region" description="Helical" evidence="7">
    <location>
        <begin position="38"/>
        <end position="59"/>
    </location>
</feature>
<evidence type="ECO:0000256" key="3">
    <source>
        <dbReference type="ARBA" id="ARBA00022692"/>
    </source>
</evidence>
<dbReference type="InterPro" id="IPR006694">
    <property type="entry name" value="Fatty_acid_hydroxylase"/>
</dbReference>
<comment type="caution">
    <text evidence="9">The sequence shown here is derived from an EMBL/GenBank/DDBJ whole genome shotgun (WGS) entry which is preliminary data.</text>
</comment>
<evidence type="ECO:0000313" key="10">
    <source>
        <dbReference type="Proteomes" id="UP001633002"/>
    </source>
</evidence>
<evidence type="ECO:0000259" key="8">
    <source>
        <dbReference type="Pfam" id="PF04116"/>
    </source>
</evidence>
<feature type="domain" description="Fatty acid hydroxylase" evidence="8">
    <location>
        <begin position="132"/>
        <end position="265"/>
    </location>
</feature>
<feature type="region of interest" description="Disordered" evidence="6">
    <location>
        <begin position="286"/>
        <end position="309"/>
    </location>
</feature>